<sequence length="292" mass="32648">MSCFARRISAAILVVKPLVQHSTYLRTSAQVIEGLASSSHCPTPPWPTHARTFRRSGAPPTDFKLLLRLYIYSLPWSLLPDTPQLRCTIPVSIAGLCASTPFPWIFGACTILALRSTAYAYPTRISWKFVMQSLSCLAVFHPPSRKILPAYERQRRRYRIRYASERSINTITPLVNVPPFALDSCPTIRRGTRQPTVNQLLEPDPDEDERTHLHRCPPFVVPRPPKAFPVLSLSLIPFRQLDHPSILPPGALSSKPLLSRRCAIPASLNLVSPARPLLLSSTTKLATKYSTP</sequence>
<reference evidence="1" key="1">
    <citation type="submission" date="2023-03" db="EMBL/GenBank/DDBJ databases">
        <title>Massive genome expansion in bonnet fungi (Mycena s.s.) driven by repeated elements and novel gene families across ecological guilds.</title>
        <authorList>
            <consortium name="Lawrence Berkeley National Laboratory"/>
            <person name="Harder C.B."/>
            <person name="Miyauchi S."/>
            <person name="Viragh M."/>
            <person name="Kuo A."/>
            <person name="Thoen E."/>
            <person name="Andreopoulos B."/>
            <person name="Lu D."/>
            <person name="Skrede I."/>
            <person name="Drula E."/>
            <person name="Henrissat B."/>
            <person name="Morin E."/>
            <person name="Kohler A."/>
            <person name="Barry K."/>
            <person name="LaButti K."/>
            <person name="Morin E."/>
            <person name="Salamov A."/>
            <person name="Lipzen A."/>
            <person name="Mereny Z."/>
            <person name="Hegedus B."/>
            <person name="Baldrian P."/>
            <person name="Stursova M."/>
            <person name="Weitz H."/>
            <person name="Taylor A."/>
            <person name="Grigoriev I.V."/>
            <person name="Nagy L.G."/>
            <person name="Martin F."/>
            <person name="Kauserud H."/>
        </authorList>
    </citation>
    <scope>NUCLEOTIDE SEQUENCE</scope>
    <source>
        <strain evidence="1">CBHHK182m</strain>
    </source>
</reference>
<protein>
    <submittedName>
        <fullName evidence="1">Uncharacterized protein</fullName>
    </submittedName>
</protein>
<proteinExistence type="predicted"/>
<evidence type="ECO:0000313" key="2">
    <source>
        <dbReference type="Proteomes" id="UP001215598"/>
    </source>
</evidence>
<accession>A0AAD7HQD2</accession>
<evidence type="ECO:0000313" key="1">
    <source>
        <dbReference type="EMBL" id="KAJ7725806.1"/>
    </source>
</evidence>
<comment type="caution">
    <text evidence="1">The sequence shown here is derived from an EMBL/GenBank/DDBJ whole genome shotgun (WGS) entry which is preliminary data.</text>
</comment>
<gene>
    <name evidence="1" type="ORF">B0H16DRAFT_1735977</name>
</gene>
<dbReference type="Proteomes" id="UP001215598">
    <property type="component" value="Unassembled WGS sequence"/>
</dbReference>
<dbReference type="AlphaFoldDB" id="A0AAD7HQD2"/>
<dbReference type="EMBL" id="JARKIB010000191">
    <property type="protein sequence ID" value="KAJ7725806.1"/>
    <property type="molecule type" value="Genomic_DNA"/>
</dbReference>
<name>A0AAD7HQD2_9AGAR</name>
<organism evidence="1 2">
    <name type="scientific">Mycena metata</name>
    <dbReference type="NCBI Taxonomy" id="1033252"/>
    <lineage>
        <taxon>Eukaryota</taxon>
        <taxon>Fungi</taxon>
        <taxon>Dikarya</taxon>
        <taxon>Basidiomycota</taxon>
        <taxon>Agaricomycotina</taxon>
        <taxon>Agaricomycetes</taxon>
        <taxon>Agaricomycetidae</taxon>
        <taxon>Agaricales</taxon>
        <taxon>Marasmiineae</taxon>
        <taxon>Mycenaceae</taxon>
        <taxon>Mycena</taxon>
    </lineage>
</organism>
<keyword evidence="2" id="KW-1185">Reference proteome</keyword>